<sequence length="189" mass="21508">MKLVIGLGNPGLKYKNTRHNIGFNIVEYIANECDIKIEKNKFKSLLGEYKQGNERVTFMKPQTYMNLSGEAVGEFLSWNKMTSKDIVVIYDDISLDVGILRIKQSGSAGGHNGIKSIIQHLKTDEFPRIKIGIGEKPKNWDLADYVLSNFSKDEMDILESNFENVKNITNLILEGKIDSAMNKYNTKRR</sequence>
<organism evidence="1 2">
    <name type="scientific">Candidatus Epulonipiscium fishelsonii</name>
    <dbReference type="NCBI Taxonomy" id="77094"/>
    <lineage>
        <taxon>Bacteria</taxon>
        <taxon>Bacillati</taxon>
        <taxon>Bacillota</taxon>
        <taxon>Clostridia</taxon>
        <taxon>Lachnospirales</taxon>
        <taxon>Lachnospiraceae</taxon>
        <taxon>Candidatus Epulonipiscium</taxon>
    </lineage>
</organism>
<proteinExistence type="predicted"/>
<accession>A0ACC8X9G5</accession>
<comment type="caution">
    <text evidence="1">The sequence shown here is derived from an EMBL/GenBank/DDBJ whole genome shotgun (WGS) entry which is preliminary data.</text>
</comment>
<evidence type="ECO:0000313" key="1">
    <source>
        <dbReference type="EMBL" id="ONI38804.1"/>
    </source>
</evidence>
<dbReference type="EMBL" id="LJDB01000078">
    <property type="protein sequence ID" value="ONI38804.1"/>
    <property type="molecule type" value="Genomic_DNA"/>
</dbReference>
<protein>
    <submittedName>
        <fullName evidence="1">Aminoacyl-tRNA hydrolase</fullName>
    </submittedName>
</protein>
<gene>
    <name evidence="1" type="ORF">AN396_09980</name>
</gene>
<keyword evidence="2" id="KW-1185">Reference proteome</keyword>
<dbReference type="Proteomes" id="UP000188605">
    <property type="component" value="Unassembled WGS sequence"/>
</dbReference>
<evidence type="ECO:0000313" key="2">
    <source>
        <dbReference type="Proteomes" id="UP000188605"/>
    </source>
</evidence>
<name>A0ACC8X9G5_9FIRM</name>
<reference evidence="1" key="1">
    <citation type="submission" date="2016-08" db="EMBL/GenBank/DDBJ databases">
        <authorList>
            <person name="Ngugi D.K."/>
            <person name="Miyake S."/>
            <person name="Stingl U."/>
        </authorList>
    </citation>
    <scope>NUCLEOTIDE SEQUENCE</scope>
    <source>
        <strain evidence="1">SCG-B11WGA-EpuloA1</strain>
    </source>
</reference>
<keyword evidence="1" id="KW-0378">Hydrolase</keyword>